<dbReference type="EMBL" id="JACNIG010000193">
    <property type="protein sequence ID" value="MBC8431924.1"/>
    <property type="molecule type" value="Genomic_DNA"/>
</dbReference>
<feature type="domain" description="4'-phosphopantetheinyl transferase" evidence="2">
    <location>
        <begin position="94"/>
        <end position="168"/>
    </location>
</feature>
<sequence length="206" mass="23203">MDSIKNQKSKIKNRTIYPVILAVPEKDRQLTGREKVAGLSRHARQALEISAQKSGIALIDLQKDEKGAPLPFNGNYWSVTHKPQYVGGVVAVSRIGIDIEKIRPCSEALLKKIVDDSEWGLADADRFILFFRYWTSKECVLKAVGIGIRDLAKCRIAQVVDDNNLVVNYGGKLWHVEHTFFDGHIASIVKNGCHIQWILIKNQDKL</sequence>
<evidence type="ECO:0000313" key="4">
    <source>
        <dbReference type="Proteomes" id="UP000605201"/>
    </source>
</evidence>
<name>A0A8J6NS96_9BACT</name>
<dbReference type="Pfam" id="PF01648">
    <property type="entry name" value="ACPS"/>
    <property type="match status" value="1"/>
</dbReference>
<dbReference type="Gene3D" id="3.90.470.20">
    <property type="entry name" value="4'-phosphopantetheinyl transferase domain"/>
    <property type="match status" value="1"/>
</dbReference>
<evidence type="ECO:0000313" key="3">
    <source>
        <dbReference type="EMBL" id="MBC8431924.1"/>
    </source>
</evidence>
<protein>
    <submittedName>
        <fullName evidence="3">4'-phosphopantetheinyl transferase superfamily protein</fullName>
    </submittedName>
</protein>
<accession>A0A8J6NS96</accession>
<dbReference type="SUPFAM" id="SSF56214">
    <property type="entry name" value="4'-phosphopantetheinyl transferase"/>
    <property type="match status" value="1"/>
</dbReference>
<proteinExistence type="predicted"/>
<dbReference type="InterPro" id="IPR037143">
    <property type="entry name" value="4-PPantetheinyl_Trfase_dom_sf"/>
</dbReference>
<evidence type="ECO:0000259" key="2">
    <source>
        <dbReference type="Pfam" id="PF01648"/>
    </source>
</evidence>
<evidence type="ECO:0000256" key="1">
    <source>
        <dbReference type="ARBA" id="ARBA00022679"/>
    </source>
</evidence>
<dbReference type="AlphaFoldDB" id="A0A8J6NS96"/>
<dbReference type="InterPro" id="IPR008278">
    <property type="entry name" value="4-PPantetheinyl_Trfase_dom"/>
</dbReference>
<dbReference type="Proteomes" id="UP000605201">
    <property type="component" value="Unassembled WGS sequence"/>
</dbReference>
<keyword evidence="1 3" id="KW-0808">Transferase</keyword>
<reference evidence="3 4" key="1">
    <citation type="submission" date="2020-08" db="EMBL/GenBank/DDBJ databases">
        <title>Bridging the membrane lipid divide: bacteria of the FCB group superphylum have the potential to synthesize archaeal ether lipids.</title>
        <authorList>
            <person name="Villanueva L."/>
            <person name="Von Meijenfeldt F.A.B."/>
            <person name="Westbye A.B."/>
            <person name="Yadav S."/>
            <person name="Hopmans E.C."/>
            <person name="Dutilh B.E."/>
            <person name="Sinninghe Damste J.S."/>
        </authorList>
    </citation>
    <scope>NUCLEOTIDE SEQUENCE [LARGE SCALE GENOMIC DNA]</scope>
    <source>
        <strain evidence="3">NIOZ-UU17</strain>
    </source>
</reference>
<comment type="caution">
    <text evidence="3">The sequence shown here is derived from an EMBL/GenBank/DDBJ whole genome shotgun (WGS) entry which is preliminary data.</text>
</comment>
<dbReference type="GO" id="GO:0008897">
    <property type="term" value="F:holo-[acyl-carrier-protein] synthase activity"/>
    <property type="evidence" value="ECO:0007669"/>
    <property type="project" value="InterPro"/>
</dbReference>
<organism evidence="3 4">
    <name type="scientific">Candidatus Desulfatibia vada</name>
    <dbReference type="NCBI Taxonomy" id="2841696"/>
    <lineage>
        <taxon>Bacteria</taxon>
        <taxon>Pseudomonadati</taxon>
        <taxon>Thermodesulfobacteriota</taxon>
        <taxon>Desulfobacteria</taxon>
        <taxon>Desulfobacterales</taxon>
        <taxon>Desulfobacterales incertae sedis</taxon>
        <taxon>Candidatus Desulfatibia</taxon>
    </lineage>
</organism>
<dbReference type="GO" id="GO:0000287">
    <property type="term" value="F:magnesium ion binding"/>
    <property type="evidence" value="ECO:0007669"/>
    <property type="project" value="InterPro"/>
</dbReference>
<gene>
    <name evidence="3" type="ORF">H8D96_08380</name>
</gene>